<dbReference type="Gene3D" id="3.30.710.10">
    <property type="entry name" value="Potassium Channel Kv1.1, Chain A"/>
    <property type="match status" value="1"/>
</dbReference>
<dbReference type="PROSITE" id="PS50097">
    <property type="entry name" value="BTB"/>
    <property type="match status" value="1"/>
</dbReference>
<proteinExistence type="predicted"/>
<gene>
    <name evidence="2" type="ORF">TWF694_010019</name>
</gene>
<keyword evidence="3" id="KW-1185">Reference proteome</keyword>
<feature type="domain" description="BTB" evidence="1">
    <location>
        <begin position="13"/>
        <end position="83"/>
    </location>
</feature>
<dbReference type="InterPro" id="IPR000210">
    <property type="entry name" value="BTB/POZ_dom"/>
</dbReference>
<accession>A0AAV9X8M2</accession>
<dbReference type="EMBL" id="JAVHJO010000007">
    <property type="protein sequence ID" value="KAK6538434.1"/>
    <property type="molecule type" value="Genomic_DNA"/>
</dbReference>
<sequence>MNFNAPLYIRGNTDITLLIGPDETRFEANCNILASQSKFFATACYDDRFKEAKEKTIRLPELYYLQTIGVLKWLYRADPEIRDDFMDIGPTNDILEILKAADFLQVTGLVNDYSRALETKLRNIHPLNGDQIISCVKLIHRIYEIGGSIGREELRMFVQHLNKGSQKYGNIRYLGNGFAYIEEPNGRFFKDFVYAVMANL</sequence>
<reference evidence="2 3" key="1">
    <citation type="submission" date="2019-10" db="EMBL/GenBank/DDBJ databases">
        <authorList>
            <person name="Palmer J.M."/>
        </authorList>
    </citation>
    <scope>NUCLEOTIDE SEQUENCE [LARGE SCALE GENOMIC DNA]</scope>
    <source>
        <strain evidence="2 3">TWF694</strain>
    </source>
</reference>
<name>A0AAV9X8M2_9PEZI</name>
<dbReference type="CDD" id="cd18186">
    <property type="entry name" value="BTB_POZ_ZBTB_KLHL-like"/>
    <property type="match status" value="1"/>
</dbReference>
<dbReference type="InterPro" id="IPR011333">
    <property type="entry name" value="SKP1/BTB/POZ_sf"/>
</dbReference>
<evidence type="ECO:0000259" key="1">
    <source>
        <dbReference type="PROSITE" id="PS50097"/>
    </source>
</evidence>
<dbReference type="AlphaFoldDB" id="A0AAV9X8M2"/>
<dbReference type="SMART" id="SM00225">
    <property type="entry name" value="BTB"/>
    <property type="match status" value="1"/>
</dbReference>
<evidence type="ECO:0000313" key="3">
    <source>
        <dbReference type="Proteomes" id="UP001365542"/>
    </source>
</evidence>
<dbReference type="Proteomes" id="UP001365542">
    <property type="component" value="Unassembled WGS sequence"/>
</dbReference>
<protein>
    <recommendedName>
        <fullName evidence="1">BTB domain-containing protein</fullName>
    </recommendedName>
</protein>
<dbReference type="SUPFAM" id="SSF54695">
    <property type="entry name" value="POZ domain"/>
    <property type="match status" value="1"/>
</dbReference>
<dbReference type="Pfam" id="PF00651">
    <property type="entry name" value="BTB"/>
    <property type="match status" value="1"/>
</dbReference>
<organism evidence="2 3">
    <name type="scientific">Orbilia ellipsospora</name>
    <dbReference type="NCBI Taxonomy" id="2528407"/>
    <lineage>
        <taxon>Eukaryota</taxon>
        <taxon>Fungi</taxon>
        <taxon>Dikarya</taxon>
        <taxon>Ascomycota</taxon>
        <taxon>Pezizomycotina</taxon>
        <taxon>Orbiliomycetes</taxon>
        <taxon>Orbiliales</taxon>
        <taxon>Orbiliaceae</taxon>
        <taxon>Orbilia</taxon>
    </lineage>
</organism>
<evidence type="ECO:0000313" key="2">
    <source>
        <dbReference type="EMBL" id="KAK6538434.1"/>
    </source>
</evidence>
<comment type="caution">
    <text evidence="2">The sequence shown here is derived from an EMBL/GenBank/DDBJ whole genome shotgun (WGS) entry which is preliminary data.</text>
</comment>